<evidence type="ECO:0000256" key="2">
    <source>
        <dbReference type="ARBA" id="ARBA00014900"/>
    </source>
</evidence>
<keyword evidence="3" id="KW-0813">Transport</keyword>
<reference evidence="12" key="1">
    <citation type="submission" date="2022-11" db="EMBL/GenBank/DDBJ databases">
        <authorList>
            <person name="Morgan W.R."/>
            <person name="Tartar A."/>
        </authorList>
    </citation>
    <scope>NUCLEOTIDE SEQUENCE</scope>
    <source>
        <strain evidence="12">ARSEF 373</strain>
    </source>
</reference>
<dbReference type="SMART" id="SM00173">
    <property type="entry name" value="RAS"/>
    <property type="match status" value="1"/>
</dbReference>
<dbReference type="InterPro" id="IPR001806">
    <property type="entry name" value="Small_GTPase"/>
</dbReference>
<keyword evidence="13" id="KW-1185">Reference proteome</keyword>
<evidence type="ECO:0000256" key="5">
    <source>
        <dbReference type="ARBA" id="ARBA00022927"/>
    </source>
</evidence>
<dbReference type="SMART" id="SM00174">
    <property type="entry name" value="RHO"/>
    <property type="match status" value="1"/>
</dbReference>
<dbReference type="GO" id="GO:0003924">
    <property type="term" value="F:GTPase activity"/>
    <property type="evidence" value="ECO:0007669"/>
    <property type="project" value="InterPro"/>
</dbReference>
<organism evidence="12 13">
    <name type="scientific">Lagenidium giganteum</name>
    <dbReference type="NCBI Taxonomy" id="4803"/>
    <lineage>
        <taxon>Eukaryota</taxon>
        <taxon>Sar</taxon>
        <taxon>Stramenopiles</taxon>
        <taxon>Oomycota</taxon>
        <taxon>Peronosporomycetes</taxon>
        <taxon>Pythiales</taxon>
        <taxon>Pythiaceae</taxon>
    </lineage>
</organism>
<keyword evidence="4" id="KW-0547">Nucleotide-binding</keyword>
<dbReference type="Proteomes" id="UP001146120">
    <property type="component" value="Unassembled WGS sequence"/>
</dbReference>
<evidence type="ECO:0000256" key="3">
    <source>
        <dbReference type="ARBA" id="ARBA00022448"/>
    </source>
</evidence>
<dbReference type="EMBL" id="DAKRPA010000029">
    <property type="protein sequence ID" value="DBA02632.1"/>
    <property type="molecule type" value="Genomic_DNA"/>
</dbReference>
<accession>A0AAV2Z7D9</accession>
<dbReference type="NCBIfam" id="TIGR00231">
    <property type="entry name" value="small_GTP"/>
    <property type="match status" value="1"/>
</dbReference>
<dbReference type="Pfam" id="PF00071">
    <property type="entry name" value="Ras"/>
    <property type="match status" value="1"/>
</dbReference>
<evidence type="ECO:0000256" key="7">
    <source>
        <dbReference type="ARBA" id="ARBA00023136"/>
    </source>
</evidence>
<dbReference type="SMART" id="SM00175">
    <property type="entry name" value="RAB"/>
    <property type="match status" value="1"/>
</dbReference>
<dbReference type="SUPFAM" id="SSF52540">
    <property type="entry name" value="P-loop containing nucleoside triphosphate hydrolases"/>
    <property type="match status" value="1"/>
</dbReference>
<keyword evidence="8" id="KW-0449">Lipoprotein</keyword>
<sequence>EKEASSKASRRTASDDRRKQGRKEGAPTATSHTPTHTHTTHRVMADRSGATRKFKVVLLGEGRVGKTSILLRYIKGEYDDRQVSTLQASYLDKRLAVDNTNVQLSLWDTAGQERFHALGPIYYRDADGALLVYDITDDESFKKVRTWVKELRRIVGDDIDISIAGNKVDLQRNRKVSEDEAKRYAESVGATHFNTSAKLNRGLEDVFVDLTKRMLSRNSSKKKKSALIADDEPMPPPVVPGRPSTQRPTSHSNAGRGGAPRTGRNPSPVADPRVRAGGRGPAPFIADDDEDDGASAPSRMTDGVRIRGTSHQKAQVEAATKEKSGCC</sequence>
<evidence type="ECO:0000256" key="11">
    <source>
        <dbReference type="SAM" id="MobiDB-lite"/>
    </source>
</evidence>
<evidence type="ECO:0000313" key="12">
    <source>
        <dbReference type="EMBL" id="DBA02632.1"/>
    </source>
</evidence>
<keyword evidence="5" id="KW-0653">Protein transport</keyword>
<reference evidence="12" key="2">
    <citation type="journal article" date="2023" name="Microbiol Resour">
        <title>Decontamination and Annotation of the Draft Genome Sequence of the Oomycete Lagenidium giganteum ARSEF 373.</title>
        <authorList>
            <person name="Morgan W.R."/>
            <person name="Tartar A."/>
        </authorList>
    </citation>
    <scope>NUCLEOTIDE SEQUENCE</scope>
    <source>
        <strain evidence="12">ARSEF 373</strain>
    </source>
</reference>
<evidence type="ECO:0000313" key="13">
    <source>
        <dbReference type="Proteomes" id="UP001146120"/>
    </source>
</evidence>
<dbReference type="InterPro" id="IPR027417">
    <property type="entry name" value="P-loop_NTPase"/>
</dbReference>
<dbReference type="PROSITE" id="PS51421">
    <property type="entry name" value="RAS"/>
    <property type="match status" value="1"/>
</dbReference>
<dbReference type="InterPro" id="IPR005225">
    <property type="entry name" value="Small_GTP-bd"/>
</dbReference>
<protein>
    <recommendedName>
        <fullName evidence="2">Ras-related protein Rab-21</fullName>
    </recommendedName>
</protein>
<feature type="compositionally biased region" description="Basic and acidic residues" evidence="11">
    <location>
        <begin position="12"/>
        <end position="25"/>
    </location>
</feature>
<feature type="compositionally biased region" description="Low complexity" evidence="11">
    <location>
        <begin position="26"/>
        <end position="37"/>
    </location>
</feature>
<comment type="subcellular location">
    <subcellularLocation>
        <location evidence="10">Endomembrane system</location>
        <topology evidence="10">Lipid-anchor</topology>
    </subcellularLocation>
</comment>
<dbReference type="PRINTS" id="PR00449">
    <property type="entry name" value="RASTRNSFRMNG"/>
</dbReference>
<comment type="caution">
    <text evidence="12">The sequence shown here is derived from an EMBL/GenBank/DDBJ whole genome shotgun (WGS) entry which is preliminary data.</text>
</comment>
<comment type="similarity">
    <text evidence="1">Belongs to the small GTPase superfamily. Rab family.</text>
</comment>
<feature type="compositionally biased region" description="Polar residues" evidence="11">
    <location>
        <begin position="244"/>
        <end position="253"/>
    </location>
</feature>
<gene>
    <name evidence="12" type="ORF">N0F65_012004</name>
</gene>
<keyword evidence="6" id="KW-0342">GTP-binding</keyword>
<keyword evidence="9" id="KW-0636">Prenylation</keyword>
<evidence type="ECO:0000256" key="9">
    <source>
        <dbReference type="ARBA" id="ARBA00023289"/>
    </source>
</evidence>
<evidence type="ECO:0000256" key="4">
    <source>
        <dbReference type="ARBA" id="ARBA00022741"/>
    </source>
</evidence>
<dbReference type="PROSITE" id="PS51420">
    <property type="entry name" value="RHO"/>
    <property type="match status" value="1"/>
</dbReference>
<feature type="region of interest" description="Disordered" evidence="11">
    <location>
        <begin position="1"/>
        <end position="46"/>
    </location>
</feature>
<dbReference type="InterPro" id="IPR041833">
    <property type="entry name" value="Rab21"/>
</dbReference>
<dbReference type="AlphaFoldDB" id="A0AAV2Z7D9"/>
<dbReference type="GO" id="GO:0032482">
    <property type="term" value="P:Rab protein signal transduction"/>
    <property type="evidence" value="ECO:0007669"/>
    <property type="project" value="InterPro"/>
</dbReference>
<dbReference type="Gene3D" id="3.40.50.300">
    <property type="entry name" value="P-loop containing nucleotide triphosphate hydrolases"/>
    <property type="match status" value="1"/>
</dbReference>
<evidence type="ECO:0000256" key="1">
    <source>
        <dbReference type="ARBA" id="ARBA00006270"/>
    </source>
</evidence>
<dbReference type="SMART" id="SM00177">
    <property type="entry name" value="ARF"/>
    <property type="match status" value="1"/>
</dbReference>
<dbReference type="GO" id="GO:0005525">
    <property type="term" value="F:GTP binding"/>
    <property type="evidence" value="ECO:0007669"/>
    <property type="project" value="UniProtKB-KW"/>
</dbReference>
<keyword evidence="7" id="KW-0472">Membrane</keyword>
<dbReference type="PANTHER" id="PTHR47978">
    <property type="match status" value="1"/>
</dbReference>
<feature type="region of interest" description="Disordered" evidence="11">
    <location>
        <begin position="218"/>
        <end position="327"/>
    </location>
</feature>
<dbReference type="FunFam" id="3.40.50.300:FF:000550">
    <property type="entry name" value="ras-related protein Rab-21"/>
    <property type="match status" value="1"/>
</dbReference>
<dbReference type="PROSITE" id="PS51419">
    <property type="entry name" value="RAB"/>
    <property type="match status" value="1"/>
</dbReference>
<feature type="non-terminal residue" evidence="12">
    <location>
        <position position="1"/>
    </location>
</feature>
<proteinExistence type="inferred from homology"/>
<evidence type="ECO:0000256" key="6">
    <source>
        <dbReference type="ARBA" id="ARBA00023134"/>
    </source>
</evidence>
<dbReference type="SMART" id="SM00176">
    <property type="entry name" value="RAN"/>
    <property type="match status" value="1"/>
</dbReference>
<evidence type="ECO:0000256" key="10">
    <source>
        <dbReference type="ARBA" id="ARBA00037868"/>
    </source>
</evidence>
<dbReference type="CDD" id="cd04123">
    <property type="entry name" value="Rab21"/>
    <property type="match status" value="1"/>
</dbReference>
<dbReference type="GO" id="GO:0012505">
    <property type="term" value="C:endomembrane system"/>
    <property type="evidence" value="ECO:0007669"/>
    <property type="project" value="UniProtKB-SubCell"/>
</dbReference>
<evidence type="ECO:0000256" key="8">
    <source>
        <dbReference type="ARBA" id="ARBA00023288"/>
    </source>
</evidence>
<dbReference type="GO" id="GO:0015031">
    <property type="term" value="P:protein transport"/>
    <property type="evidence" value="ECO:0007669"/>
    <property type="project" value="UniProtKB-KW"/>
</dbReference>
<name>A0AAV2Z7D9_9STRA</name>